<dbReference type="Gene3D" id="2.130.10.10">
    <property type="entry name" value="YVTN repeat-like/Quinoprotein amine dehydrogenase"/>
    <property type="match status" value="1"/>
</dbReference>
<evidence type="ECO:0000256" key="3">
    <source>
        <dbReference type="ARBA" id="ARBA00022448"/>
    </source>
</evidence>
<evidence type="ECO:0000313" key="6">
    <source>
        <dbReference type="EMBL" id="GFQ96776.1"/>
    </source>
</evidence>
<keyword evidence="4" id="KW-0539">Nucleus</keyword>
<dbReference type="Proteomes" id="UP000887116">
    <property type="component" value="Unassembled WGS sequence"/>
</dbReference>
<keyword evidence="7" id="KW-1185">Reference proteome</keyword>
<comment type="subcellular location">
    <subcellularLocation>
        <location evidence="1">Nucleus</location>
    </subcellularLocation>
</comment>
<evidence type="ECO:0000256" key="4">
    <source>
        <dbReference type="ARBA" id="ARBA00023242"/>
    </source>
</evidence>
<evidence type="ECO:0000313" key="7">
    <source>
        <dbReference type="Proteomes" id="UP000887116"/>
    </source>
</evidence>
<proteinExistence type="inferred from homology"/>
<dbReference type="PANTHER" id="PTHR13405">
    <property type="entry name" value="NUCLEAR PORE COMPLEX PROTEIN NUP133"/>
    <property type="match status" value="1"/>
</dbReference>
<accession>A0A8X6G5Q1</accession>
<comment type="caution">
    <text evidence="6">The sequence shown here is derived from an EMBL/GenBank/DDBJ whole genome shotgun (WGS) entry which is preliminary data.</text>
</comment>
<dbReference type="SUPFAM" id="SSF117289">
    <property type="entry name" value="Nucleoporin domain"/>
    <property type="match status" value="1"/>
</dbReference>
<organism evidence="6 7">
    <name type="scientific">Trichonephila clavata</name>
    <name type="common">Joro spider</name>
    <name type="synonym">Nephila clavata</name>
    <dbReference type="NCBI Taxonomy" id="2740835"/>
    <lineage>
        <taxon>Eukaryota</taxon>
        <taxon>Metazoa</taxon>
        <taxon>Ecdysozoa</taxon>
        <taxon>Arthropoda</taxon>
        <taxon>Chelicerata</taxon>
        <taxon>Arachnida</taxon>
        <taxon>Araneae</taxon>
        <taxon>Araneomorphae</taxon>
        <taxon>Entelegynae</taxon>
        <taxon>Araneoidea</taxon>
        <taxon>Nephilidae</taxon>
        <taxon>Trichonephila</taxon>
    </lineage>
</organism>
<name>A0A8X6G5Q1_TRICU</name>
<reference evidence="6" key="1">
    <citation type="submission" date="2020-07" db="EMBL/GenBank/DDBJ databases">
        <title>Multicomponent nature underlies the extraordinary mechanical properties of spider dragline silk.</title>
        <authorList>
            <person name="Kono N."/>
            <person name="Nakamura H."/>
            <person name="Mori M."/>
            <person name="Yoshida Y."/>
            <person name="Ohtoshi R."/>
            <person name="Malay A.D."/>
            <person name="Moran D.A.P."/>
            <person name="Tomita M."/>
            <person name="Numata K."/>
            <person name="Arakawa K."/>
        </authorList>
    </citation>
    <scope>NUCLEOTIDE SEQUENCE</scope>
</reference>
<keyword evidence="3" id="KW-0813">Transport</keyword>
<dbReference type="GO" id="GO:0000972">
    <property type="term" value="P:transcription-dependent tethering of RNA polymerase II gene DNA at nuclear periphery"/>
    <property type="evidence" value="ECO:0007669"/>
    <property type="project" value="TreeGrafter"/>
</dbReference>
<sequence>MFSPFAKSPLSVVKGQKHIKPSPYFSPSLRRSLNVSLSRNSPFGRSFGNSVLEDANSHLIECYGSTLPVLVTEAITIADRINDISVKLEPFGYASLVCGRQLLIWKYKQDREKSVVHCKELTLPPSDLAHKAELVHLFQTEESRLPSALAVSPEGHVRYWPNINHEGSSVDAQPHLQGQECCSLSSIYPLGCILATTSSSLIIITPTIGDGQPNVICRTLTLPQGVLAGIGRKVSSFIFGVIPAQTTETVI</sequence>
<dbReference type="OrthoDB" id="6419010at2759"/>
<dbReference type="InterPro" id="IPR037624">
    <property type="entry name" value="Nup133-like"/>
</dbReference>
<evidence type="ECO:0000256" key="2">
    <source>
        <dbReference type="ARBA" id="ARBA00005569"/>
    </source>
</evidence>
<dbReference type="EMBL" id="BMAO01004759">
    <property type="protein sequence ID" value="GFQ96776.1"/>
    <property type="molecule type" value="Genomic_DNA"/>
</dbReference>
<dbReference type="GO" id="GO:0031080">
    <property type="term" value="C:nuclear pore outer ring"/>
    <property type="evidence" value="ECO:0007669"/>
    <property type="project" value="TreeGrafter"/>
</dbReference>
<dbReference type="InterPro" id="IPR015943">
    <property type="entry name" value="WD40/YVTN_repeat-like_dom_sf"/>
</dbReference>
<dbReference type="PANTHER" id="PTHR13405:SF11">
    <property type="entry name" value="NUCLEAR PORE COMPLEX PROTEIN NUP133"/>
    <property type="match status" value="1"/>
</dbReference>
<dbReference type="AlphaFoldDB" id="A0A8X6G5Q1"/>
<dbReference type="InterPro" id="IPR014908">
    <property type="entry name" value="Nucleoporin_Nup133/Nup155_N"/>
</dbReference>
<gene>
    <name evidence="6" type="primary">Nup133</name>
    <name evidence="6" type="ORF">TNCT_722151</name>
</gene>
<dbReference type="Pfam" id="PF08801">
    <property type="entry name" value="Nucleoporin_N"/>
    <property type="match status" value="1"/>
</dbReference>
<comment type="similarity">
    <text evidence="2">Belongs to the nucleoporin Nup133 family.</text>
</comment>
<dbReference type="GO" id="GO:0006606">
    <property type="term" value="P:protein import into nucleus"/>
    <property type="evidence" value="ECO:0007669"/>
    <property type="project" value="TreeGrafter"/>
</dbReference>
<evidence type="ECO:0000256" key="1">
    <source>
        <dbReference type="ARBA" id="ARBA00004123"/>
    </source>
</evidence>
<dbReference type="GO" id="GO:0017056">
    <property type="term" value="F:structural constituent of nuclear pore"/>
    <property type="evidence" value="ECO:0007669"/>
    <property type="project" value="InterPro"/>
</dbReference>
<protein>
    <submittedName>
        <fullName evidence="6">Nuclear pore complex protein Nup133</fullName>
    </submittedName>
</protein>
<dbReference type="GO" id="GO:0016973">
    <property type="term" value="P:poly(A)+ mRNA export from nucleus"/>
    <property type="evidence" value="ECO:0007669"/>
    <property type="project" value="TreeGrafter"/>
</dbReference>
<feature type="domain" description="Nucleoporin Nup133/Nup155-like N-terminal" evidence="5">
    <location>
        <begin position="59"/>
        <end position="236"/>
    </location>
</feature>
<evidence type="ECO:0000259" key="5">
    <source>
        <dbReference type="Pfam" id="PF08801"/>
    </source>
</evidence>